<organism evidence="3 4">
    <name type="scientific">Klebsormidium nitens</name>
    <name type="common">Green alga</name>
    <name type="synonym">Ulothrix nitens</name>
    <dbReference type="NCBI Taxonomy" id="105231"/>
    <lineage>
        <taxon>Eukaryota</taxon>
        <taxon>Viridiplantae</taxon>
        <taxon>Streptophyta</taxon>
        <taxon>Klebsormidiophyceae</taxon>
        <taxon>Klebsormidiales</taxon>
        <taxon>Klebsormidiaceae</taxon>
        <taxon>Klebsormidium</taxon>
    </lineage>
</organism>
<sequence length="682" mass="73717">MGPAPATAALLLLAILATLSFQNVAAFNQARATTSESLHDVTPEDCVQGATSPLWSLQKYLWGSKCGSKLKPTLGSGSLNPEKSNKEIHHRAGAKSKLETHASNVTLMAPTSVGSKVVNANLVLDTERPVSVTADEFVCVTMDWWSQEKCDYGVCSWGNTSVLSQNLSSPLLRNALTALHPVFRIGGSLQDHIVYNTSADVKCRPMVHNASEIFRFSGGCLNLDRWDELYALANSSGAQLVFGLNGLYGRNRTGWYTYEGDWDPSNARAFLEYSIRKGYDLMGVELGNEIGGPNGIAAKLSPAQYAHDLRTLRTLVDDLYASDSPSQLACLSNTGRVGPLCVRKPLIVAPDNIEVDSAWFREFVRDLRNGTLTNGTPGSGTSVDGTRANGTLGSGGLVTRTLANGTVVSATLENETRVLDGISHHLYSMGAGVEPRVDARMLDPAYHDSLREMFVRARAVKEAAPPGTQLWMGEAGGAFNSGRPGASDAFMSGFWFLHELGSTARYGYDVYCRQTLIGGNYGLLHKDARTPAPDLWAAILFKRLVGPRVLAANVSACDMRAFAHCLKNDVRGDVALVLINYSNDTTYQLSHSLGNARNASDVLVEAPGDVSREEYHFTPGDGGKLHSKASVLNGVELRPFDNGTLPEMLPRVVRDHQEALRLAPWSYAIVVMRGVNVTACHV</sequence>
<evidence type="ECO:0000313" key="3">
    <source>
        <dbReference type="EMBL" id="GAQ84311.1"/>
    </source>
</evidence>
<evidence type="ECO:0000256" key="1">
    <source>
        <dbReference type="ARBA" id="ARBA00009800"/>
    </source>
</evidence>
<comment type="similarity">
    <text evidence="1">Belongs to the glycosyl hydrolase 79 family.</text>
</comment>
<keyword evidence="2" id="KW-0732">Signal</keyword>
<proteinExistence type="inferred from homology"/>
<evidence type="ECO:0000313" key="4">
    <source>
        <dbReference type="Proteomes" id="UP000054558"/>
    </source>
</evidence>
<gene>
    <name evidence="3" type="ORF">KFL_001840100</name>
</gene>
<evidence type="ECO:0000256" key="2">
    <source>
        <dbReference type="SAM" id="SignalP"/>
    </source>
</evidence>
<dbReference type="InterPro" id="IPR017853">
    <property type="entry name" value="GH"/>
</dbReference>
<dbReference type="Proteomes" id="UP000054558">
    <property type="component" value="Unassembled WGS sequence"/>
</dbReference>
<dbReference type="SUPFAM" id="SSF51445">
    <property type="entry name" value="(Trans)glycosidases"/>
    <property type="match status" value="1"/>
</dbReference>
<dbReference type="AlphaFoldDB" id="A0A1Y1I569"/>
<accession>A0A1Y1I569</accession>
<dbReference type="EMBL" id="DF237133">
    <property type="protein sequence ID" value="GAQ84311.1"/>
    <property type="molecule type" value="Genomic_DNA"/>
</dbReference>
<feature type="signal peptide" evidence="2">
    <location>
        <begin position="1"/>
        <end position="26"/>
    </location>
</feature>
<dbReference type="PANTHER" id="PTHR14363">
    <property type="entry name" value="HEPARANASE-RELATED"/>
    <property type="match status" value="1"/>
</dbReference>
<name>A0A1Y1I569_KLENI</name>
<dbReference type="GO" id="GO:0016020">
    <property type="term" value="C:membrane"/>
    <property type="evidence" value="ECO:0007669"/>
    <property type="project" value="InterPro"/>
</dbReference>
<dbReference type="InterPro" id="IPR005199">
    <property type="entry name" value="Glyco_hydro_79"/>
</dbReference>
<dbReference type="OrthoDB" id="726732at2759"/>
<dbReference type="Pfam" id="PF03662">
    <property type="entry name" value="Glyco_hydro_79n"/>
    <property type="match status" value="2"/>
</dbReference>
<reference evidence="3 4" key="1">
    <citation type="journal article" date="2014" name="Nat. Commun.">
        <title>Klebsormidium flaccidum genome reveals primary factors for plant terrestrial adaptation.</title>
        <authorList>
            <person name="Hori K."/>
            <person name="Maruyama F."/>
            <person name="Fujisawa T."/>
            <person name="Togashi T."/>
            <person name="Yamamoto N."/>
            <person name="Seo M."/>
            <person name="Sato S."/>
            <person name="Yamada T."/>
            <person name="Mori H."/>
            <person name="Tajima N."/>
            <person name="Moriyama T."/>
            <person name="Ikeuchi M."/>
            <person name="Watanabe M."/>
            <person name="Wada H."/>
            <person name="Kobayashi K."/>
            <person name="Saito M."/>
            <person name="Masuda T."/>
            <person name="Sasaki-Sekimoto Y."/>
            <person name="Mashiguchi K."/>
            <person name="Awai K."/>
            <person name="Shimojima M."/>
            <person name="Masuda S."/>
            <person name="Iwai M."/>
            <person name="Nobusawa T."/>
            <person name="Narise T."/>
            <person name="Kondo S."/>
            <person name="Saito H."/>
            <person name="Sato R."/>
            <person name="Murakawa M."/>
            <person name="Ihara Y."/>
            <person name="Oshima-Yamada Y."/>
            <person name="Ohtaka K."/>
            <person name="Satoh M."/>
            <person name="Sonobe K."/>
            <person name="Ishii M."/>
            <person name="Ohtani R."/>
            <person name="Kanamori-Sato M."/>
            <person name="Honoki R."/>
            <person name="Miyazaki D."/>
            <person name="Mochizuki H."/>
            <person name="Umetsu J."/>
            <person name="Higashi K."/>
            <person name="Shibata D."/>
            <person name="Kamiya Y."/>
            <person name="Sato N."/>
            <person name="Nakamura Y."/>
            <person name="Tabata S."/>
            <person name="Ida S."/>
            <person name="Kurokawa K."/>
            <person name="Ohta H."/>
        </authorList>
    </citation>
    <scope>NUCLEOTIDE SEQUENCE [LARGE SCALE GENOMIC DNA]</scope>
    <source>
        <strain evidence="3 4">NIES-2285</strain>
    </source>
</reference>
<dbReference type="Gene3D" id="3.20.20.80">
    <property type="entry name" value="Glycosidases"/>
    <property type="match status" value="1"/>
</dbReference>
<keyword evidence="3" id="KW-0378">Hydrolase</keyword>
<keyword evidence="4" id="KW-1185">Reference proteome</keyword>
<dbReference type="PANTHER" id="PTHR14363:SF17">
    <property type="entry name" value="HEPARANASE-LIKE PROTEIN 3"/>
    <property type="match status" value="1"/>
</dbReference>
<dbReference type="GO" id="GO:0004566">
    <property type="term" value="F:beta-glucuronidase activity"/>
    <property type="evidence" value="ECO:0000318"/>
    <property type="project" value="GO_Central"/>
</dbReference>
<feature type="chain" id="PRO_5013208639" evidence="2">
    <location>
        <begin position="27"/>
        <end position="682"/>
    </location>
</feature>
<protein>
    <submittedName>
        <fullName evidence="3">Glycoside hydrolase family 79 protein</fullName>
    </submittedName>
</protein>
<dbReference type="OMA" id="YMRGSIT"/>